<dbReference type="Pfam" id="PF07732">
    <property type="entry name" value="Cu-oxidase_3"/>
    <property type="match status" value="1"/>
</dbReference>
<feature type="region of interest" description="Disordered" evidence="13">
    <location>
        <begin position="1"/>
        <end position="57"/>
    </location>
</feature>
<comment type="catalytic activity">
    <reaction evidence="11">
        <text>nitric oxide + Fe(III)-[cytochrome c] + H2O = Fe(II)-[cytochrome c] + nitrite + 2 H(+)</text>
        <dbReference type="Rhea" id="RHEA:15233"/>
        <dbReference type="Rhea" id="RHEA-COMP:10350"/>
        <dbReference type="Rhea" id="RHEA-COMP:14399"/>
        <dbReference type="ChEBI" id="CHEBI:15377"/>
        <dbReference type="ChEBI" id="CHEBI:15378"/>
        <dbReference type="ChEBI" id="CHEBI:16301"/>
        <dbReference type="ChEBI" id="CHEBI:16480"/>
        <dbReference type="ChEBI" id="CHEBI:29033"/>
        <dbReference type="ChEBI" id="CHEBI:29034"/>
        <dbReference type="EC" id="1.7.2.1"/>
    </reaction>
</comment>
<feature type="non-terminal residue" evidence="15">
    <location>
        <position position="1"/>
    </location>
</feature>
<feature type="binding site" description="type 1 copper site" evidence="12">
    <location>
        <position position="161"/>
    </location>
    <ligand>
        <name>Cu cation</name>
        <dbReference type="ChEBI" id="CHEBI:23378"/>
        <label>1</label>
    </ligand>
</feature>
<dbReference type="EMBL" id="VENP01000137">
    <property type="protein sequence ID" value="TNU72246.1"/>
    <property type="molecule type" value="Genomic_DNA"/>
</dbReference>
<sequence length="324" mass="33851">TASGTSQADAPSAVEDLDLMASPDADWTARDATLPPAATSGTDAQGMTSEPDPDGTGTLHRITLTVGETEVEVAPGVTQTRWTYNGTAPGPALRGAVGDTFVITLVNDGTIGHSIDFHAGALAPDGPMRTIDPGESLEYTFSADRSGIWMYHCSTMPMSMHIASGMVGAVIIDPPGLAPVDREYLLVQSELYLGPQGGETDAARIATQNPDLVVFNGYANQYRYAPLEARVGERVRIWVLDVGPNRPSSFHIVGGQFDTVFAEGDYLLRDGGSTGTGGSQALALQPAQGGFVELTFPQAGHYSVVSHVMSDAEKGAGGVVEVTP</sequence>
<evidence type="ECO:0000313" key="16">
    <source>
        <dbReference type="Proteomes" id="UP000313849"/>
    </source>
</evidence>
<accession>A0A5C5B9V0</accession>
<dbReference type="GO" id="GO:0050421">
    <property type="term" value="F:nitrite reductase (NO-forming) activity"/>
    <property type="evidence" value="ECO:0007669"/>
    <property type="project" value="UniProtKB-EC"/>
</dbReference>
<dbReference type="CDD" id="cd04208">
    <property type="entry name" value="CuRO_2_CuNIR"/>
    <property type="match status" value="1"/>
</dbReference>
<evidence type="ECO:0000256" key="4">
    <source>
        <dbReference type="ARBA" id="ARBA00011233"/>
    </source>
</evidence>
<evidence type="ECO:0000256" key="3">
    <source>
        <dbReference type="ARBA" id="ARBA00010609"/>
    </source>
</evidence>
<evidence type="ECO:0000256" key="9">
    <source>
        <dbReference type="ARBA" id="ARBA00023002"/>
    </source>
</evidence>
<evidence type="ECO:0000256" key="12">
    <source>
        <dbReference type="PIRSR" id="PIRSR601287-1"/>
    </source>
</evidence>
<feature type="binding site" description="type 1 copper site" evidence="12">
    <location>
        <position position="152"/>
    </location>
    <ligand>
        <name>Cu cation</name>
        <dbReference type="ChEBI" id="CHEBI:23378"/>
        <label>1</label>
    </ligand>
</feature>
<evidence type="ECO:0000313" key="15">
    <source>
        <dbReference type="EMBL" id="TNU72246.1"/>
    </source>
</evidence>
<evidence type="ECO:0000256" key="13">
    <source>
        <dbReference type="SAM" id="MobiDB-lite"/>
    </source>
</evidence>
<dbReference type="PRINTS" id="PR00695">
    <property type="entry name" value="CUNO2RDTASE"/>
</dbReference>
<name>A0A5C5B9V0_9MICO</name>
<feature type="binding site" description="type 1 copper site" evidence="12">
    <location>
        <position position="113"/>
    </location>
    <ligand>
        <name>Cu cation</name>
        <dbReference type="ChEBI" id="CHEBI:23378"/>
        <label>1</label>
    </ligand>
</feature>
<feature type="compositionally biased region" description="Polar residues" evidence="13">
    <location>
        <begin position="39"/>
        <end position="48"/>
    </location>
</feature>
<keyword evidence="9" id="KW-0560">Oxidoreductase</keyword>
<evidence type="ECO:0000259" key="14">
    <source>
        <dbReference type="Pfam" id="PF07732"/>
    </source>
</evidence>
<dbReference type="PANTHER" id="PTHR11709:SF394">
    <property type="entry name" value="FI03373P-RELATED"/>
    <property type="match status" value="1"/>
</dbReference>
<dbReference type="Gene3D" id="2.60.40.420">
    <property type="entry name" value="Cupredoxins - blue copper proteins"/>
    <property type="match status" value="2"/>
</dbReference>
<keyword evidence="16" id="KW-1185">Reference proteome</keyword>
<dbReference type="GO" id="GO:0005507">
    <property type="term" value="F:copper ion binding"/>
    <property type="evidence" value="ECO:0007669"/>
    <property type="project" value="InterPro"/>
</dbReference>
<reference evidence="15 16" key="1">
    <citation type="submission" date="2019-06" db="EMBL/GenBank/DDBJ databases">
        <title>Draft genome sequence of Miniimonas arenae KCTC 19750T isolated from sea sand.</title>
        <authorList>
            <person name="Park S.-J."/>
        </authorList>
    </citation>
    <scope>NUCLEOTIDE SEQUENCE [LARGE SCALE GENOMIC DNA]</scope>
    <source>
        <strain evidence="15 16">KCTC 19750</strain>
    </source>
</reference>
<feature type="binding site" description="type 1 copper site" evidence="12">
    <location>
        <position position="153"/>
    </location>
    <ligand>
        <name>Cu cation</name>
        <dbReference type="ChEBI" id="CHEBI:23378"/>
        <label>1</label>
    </ligand>
</feature>
<keyword evidence="8" id="KW-0677">Repeat</keyword>
<feature type="domain" description="Plastocyanin-like" evidence="14">
    <location>
        <begin position="66"/>
        <end position="175"/>
    </location>
</feature>
<dbReference type="InterPro" id="IPR008972">
    <property type="entry name" value="Cupredoxin"/>
</dbReference>
<comment type="cofactor">
    <cofactor evidence="2 12">
        <name>Cu(2+)</name>
        <dbReference type="ChEBI" id="CHEBI:29036"/>
    </cofactor>
</comment>
<dbReference type="InterPro" id="IPR045087">
    <property type="entry name" value="Cu-oxidase_fam"/>
</dbReference>
<dbReference type="PANTHER" id="PTHR11709">
    <property type="entry name" value="MULTI-COPPER OXIDASE"/>
    <property type="match status" value="1"/>
</dbReference>
<evidence type="ECO:0000256" key="2">
    <source>
        <dbReference type="ARBA" id="ARBA00001973"/>
    </source>
</evidence>
<dbReference type="SUPFAM" id="SSF49503">
    <property type="entry name" value="Cupredoxins"/>
    <property type="match status" value="2"/>
</dbReference>
<evidence type="ECO:0000256" key="10">
    <source>
        <dbReference type="ARBA" id="ARBA00023008"/>
    </source>
</evidence>
<proteinExistence type="inferred from homology"/>
<dbReference type="InterPro" id="IPR001287">
    <property type="entry name" value="NO2-reductase_Cu"/>
</dbReference>
<keyword evidence="10 12" id="KW-0186">Copper</keyword>
<evidence type="ECO:0000256" key="8">
    <source>
        <dbReference type="ARBA" id="ARBA00022737"/>
    </source>
</evidence>
<comment type="cofactor">
    <cofactor evidence="1 12">
        <name>Cu(+)</name>
        <dbReference type="ChEBI" id="CHEBI:49552"/>
    </cofactor>
</comment>
<dbReference type="EC" id="1.7.2.1" evidence="5"/>
<organism evidence="15 16">
    <name type="scientific">Miniimonas arenae</name>
    <dbReference type="NCBI Taxonomy" id="676201"/>
    <lineage>
        <taxon>Bacteria</taxon>
        <taxon>Bacillati</taxon>
        <taxon>Actinomycetota</taxon>
        <taxon>Actinomycetes</taxon>
        <taxon>Micrococcales</taxon>
        <taxon>Beutenbergiaceae</taxon>
        <taxon>Miniimonas</taxon>
    </lineage>
</organism>
<evidence type="ECO:0000256" key="7">
    <source>
        <dbReference type="ARBA" id="ARBA00022723"/>
    </source>
</evidence>
<comment type="caution">
    <text evidence="15">The sequence shown here is derived from an EMBL/GenBank/DDBJ whole genome shotgun (WGS) entry which is preliminary data.</text>
</comment>
<feature type="binding site" description="type 1 copper site" evidence="12">
    <location>
        <position position="307"/>
    </location>
    <ligand>
        <name>Cu cation</name>
        <dbReference type="ChEBI" id="CHEBI:23378"/>
        <label>1</label>
    </ligand>
</feature>
<dbReference type="Proteomes" id="UP000313849">
    <property type="component" value="Unassembled WGS sequence"/>
</dbReference>
<keyword evidence="7 12" id="KW-0479">Metal-binding</keyword>
<evidence type="ECO:0000256" key="6">
    <source>
        <dbReference type="ARBA" id="ARBA00017290"/>
    </source>
</evidence>
<dbReference type="RefSeq" id="WP_180359837.1">
    <property type="nucleotide sequence ID" value="NZ_VENP01000137.1"/>
</dbReference>
<dbReference type="AlphaFoldDB" id="A0A5C5B9V0"/>
<protein>
    <recommendedName>
        <fullName evidence="6">Copper-containing nitrite reductase</fullName>
        <ecNumber evidence="5">1.7.2.1</ecNumber>
    </recommendedName>
</protein>
<gene>
    <name evidence="15" type="ORF">FH969_14960</name>
</gene>
<evidence type="ECO:0000256" key="5">
    <source>
        <dbReference type="ARBA" id="ARBA00011882"/>
    </source>
</evidence>
<feature type="binding site" description="type 1 copper site" evidence="12">
    <location>
        <position position="166"/>
    </location>
    <ligand>
        <name>Cu cation</name>
        <dbReference type="ChEBI" id="CHEBI:23378"/>
        <label>1</label>
    </ligand>
</feature>
<evidence type="ECO:0000256" key="1">
    <source>
        <dbReference type="ARBA" id="ARBA00001960"/>
    </source>
</evidence>
<comment type="subunit">
    <text evidence="4">Homotrimer.</text>
</comment>
<dbReference type="CDD" id="cd11020">
    <property type="entry name" value="CuRO_1_CuNIR"/>
    <property type="match status" value="1"/>
</dbReference>
<feature type="binding site" description="type 1 copper site" evidence="12">
    <location>
        <position position="118"/>
    </location>
    <ligand>
        <name>Cu cation</name>
        <dbReference type="ChEBI" id="CHEBI:23378"/>
        <label>1</label>
    </ligand>
</feature>
<comment type="similarity">
    <text evidence="3">Belongs to the multicopper oxidase family.</text>
</comment>
<dbReference type="InterPro" id="IPR011707">
    <property type="entry name" value="Cu-oxidase-like_N"/>
</dbReference>
<evidence type="ECO:0000256" key="11">
    <source>
        <dbReference type="ARBA" id="ARBA00049340"/>
    </source>
</evidence>